<evidence type="ECO:0000256" key="5">
    <source>
        <dbReference type="SAM" id="SignalP"/>
    </source>
</evidence>
<dbReference type="InterPro" id="IPR003594">
    <property type="entry name" value="HATPase_dom"/>
</dbReference>
<dbReference type="Gene3D" id="1.10.287.130">
    <property type="match status" value="1"/>
</dbReference>
<evidence type="ECO:0000259" key="6">
    <source>
        <dbReference type="PROSITE" id="PS50109"/>
    </source>
</evidence>
<feature type="transmembrane region" description="Helical" evidence="4">
    <location>
        <begin position="367"/>
        <end position="387"/>
    </location>
</feature>
<dbReference type="SUPFAM" id="SSF49785">
    <property type="entry name" value="Galactose-binding domain-like"/>
    <property type="match status" value="1"/>
</dbReference>
<comment type="caution">
    <text evidence="7">The sequence shown here is derived from an EMBL/GenBank/DDBJ whole genome shotgun (WGS) entry which is preliminary data.</text>
</comment>
<dbReference type="CDD" id="cd00082">
    <property type="entry name" value="HisKA"/>
    <property type="match status" value="1"/>
</dbReference>
<feature type="domain" description="Histidine kinase" evidence="6">
    <location>
        <begin position="461"/>
        <end position="707"/>
    </location>
</feature>
<dbReference type="SUPFAM" id="SSF55874">
    <property type="entry name" value="ATPase domain of HSP90 chaperone/DNA topoisomerase II/histidine kinase"/>
    <property type="match status" value="1"/>
</dbReference>
<dbReference type="InterPro" id="IPR005467">
    <property type="entry name" value="His_kinase_dom"/>
</dbReference>
<evidence type="ECO:0000256" key="2">
    <source>
        <dbReference type="ARBA" id="ARBA00012438"/>
    </source>
</evidence>
<keyword evidence="5" id="KW-0732">Signal</keyword>
<dbReference type="SUPFAM" id="SSF47384">
    <property type="entry name" value="Homodimeric domain of signal transducing histidine kinase"/>
    <property type="match status" value="1"/>
</dbReference>
<dbReference type="InterPro" id="IPR036097">
    <property type="entry name" value="HisK_dim/P_sf"/>
</dbReference>
<keyword evidence="3" id="KW-0597">Phosphoprotein</keyword>
<evidence type="ECO:0000256" key="4">
    <source>
        <dbReference type="SAM" id="Phobius"/>
    </source>
</evidence>
<gene>
    <name evidence="7" type="ORF">BXY75_3186</name>
</gene>
<reference evidence="7 8" key="1">
    <citation type="submission" date="2018-10" db="EMBL/GenBank/DDBJ databases">
        <title>Genomic Encyclopedia of Archaeal and Bacterial Type Strains, Phase II (KMG-II): from individual species to whole genera.</title>
        <authorList>
            <person name="Goeker M."/>
        </authorList>
    </citation>
    <scope>NUCLEOTIDE SEQUENCE [LARGE SCALE GENOMIC DNA]</scope>
    <source>
        <strain evidence="7 8">DSM 23424</strain>
    </source>
</reference>
<feature type="chain" id="PRO_5018082269" description="histidine kinase" evidence="5">
    <location>
        <begin position="19"/>
        <end position="707"/>
    </location>
</feature>
<dbReference type="EC" id="2.7.13.3" evidence="2"/>
<dbReference type="InterPro" id="IPR004358">
    <property type="entry name" value="Sig_transdc_His_kin-like_C"/>
</dbReference>
<keyword evidence="4" id="KW-0472">Membrane</keyword>
<comment type="catalytic activity">
    <reaction evidence="1">
        <text>ATP + protein L-histidine = ADP + protein N-phospho-L-histidine.</text>
        <dbReference type="EC" id="2.7.13.3"/>
    </reaction>
</comment>
<dbReference type="RefSeq" id="WP_245962993.1">
    <property type="nucleotide sequence ID" value="NZ_REFC01000015.1"/>
</dbReference>
<feature type="transmembrane region" description="Helical" evidence="4">
    <location>
        <begin position="308"/>
        <end position="329"/>
    </location>
</feature>
<dbReference type="SMART" id="SM00388">
    <property type="entry name" value="HisKA"/>
    <property type="match status" value="1"/>
</dbReference>
<feature type="transmembrane region" description="Helical" evidence="4">
    <location>
        <begin position="227"/>
        <end position="248"/>
    </location>
</feature>
<dbReference type="PANTHER" id="PTHR43065:SF42">
    <property type="entry name" value="TWO-COMPONENT SENSOR PPRA"/>
    <property type="match status" value="1"/>
</dbReference>
<feature type="transmembrane region" description="Helical" evidence="4">
    <location>
        <begin position="254"/>
        <end position="276"/>
    </location>
</feature>
<keyword evidence="4" id="KW-0812">Transmembrane</keyword>
<sequence>MIKRLLLFLILASMTVLGQSEQETFENADLESQWGVISNDWSYKVGDDIEWSNPEFDDASWEKQSSPYLKAPASKEDNNKKEIVWLRKKLKTNYKSNQQLVLRINQTGASEIYLDGKLIHRLGSVSTNPDSIVFYNPNKDLLSFPLVSNTEQLLAVRYVNAAAQFPLYSVNKEGIILRVATLNHSNHDDPPLKQFTYGYYVIFGVGLLMFILFLSYYFFFPSERVNLYFALSSLFFALFVIAVLKSVYTHNVFVFGDFLAGIFIAAHAILALYCIYKILNKKLGFVFKIILILGILYIPMLFVISYELISPILSILVLFDTIRVSFLSLKTNRKGALIFLIFGGLNIFFWIGIIANELSLLEIPNLWVYQPFALLFVPCSLALYLGYSFGINSQSLQNKLIEVEQLSEEKQQLLADQNIKLEKEVVARTADLMATLDNLKATQSQLIQSEKMASLGELTAGIAHEIQNPLNFVNNFSEVSNELLLEMNEAISKSNYDEVREIVTDVKTNLEKINYHGKRAEAIVQGMLQHSRVNPGLEEPTDINALCDEFLRLAYHGLRAKDKSFNASLITNFDESIKHIKVVPQDLGRVILNLMTNAFYAVNERSAEAKRKGYEYESTVSVSTKSIGDFVEIKVSDNGNGIPKRILEKIFQPFFTTKPSGKGTGLGLSLSYDIIKAHDGTLKVETIENDGASEKSGTIFIIHLPKR</sequence>
<dbReference type="InterPro" id="IPR036890">
    <property type="entry name" value="HATPase_C_sf"/>
</dbReference>
<dbReference type="Proteomes" id="UP000271339">
    <property type="component" value="Unassembled WGS sequence"/>
</dbReference>
<dbReference type="Gene3D" id="3.30.565.10">
    <property type="entry name" value="Histidine kinase-like ATPase, C-terminal domain"/>
    <property type="match status" value="1"/>
</dbReference>
<dbReference type="Pfam" id="PF02518">
    <property type="entry name" value="HATPase_c"/>
    <property type="match status" value="1"/>
</dbReference>
<dbReference type="AlphaFoldDB" id="A0A3L9YHD5"/>
<feature type="signal peptide" evidence="5">
    <location>
        <begin position="1"/>
        <end position="18"/>
    </location>
</feature>
<dbReference type="Gene3D" id="2.60.120.260">
    <property type="entry name" value="Galactose-binding domain-like"/>
    <property type="match status" value="1"/>
</dbReference>
<keyword evidence="8" id="KW-1185">Reference proteome</keyword>
<dbReference type="InterPro" id="IPR008979">
    <property type="entry name" value="Galactose-bd-like_sf"/>
</dbReference>
<keyword evidence="4" id="KW-1133">Transmembrane helix</keyword>
<evidence type="ECO:0000256" key="3">
    <source>
        <dbReference type="ARBA" id="ARBA00022553"/>
    </source>
</evidence>
<accession>A0A3L9YHD5</accession>
<evidence type="ECO:0000313" key="8">
    <source>
        <dbReference type="Proteomes" id="UP000271339"/>
    </source>
</evidence>
<dbReference type="PRINTS" id="PR00344">
    <property type="entry name" value="BCTRLSENSOR"/>
</dbReference>
<evidence type="ECO:0000313" key="7">
    <source>
        <dbReference type="EMBL" id="RMA57298.1"/>
    </source>
</evidence>
<name>A0A3L9YHD5_9FLAO</name>
<dbReference type="PANTHER" id="PTHR43065">
    <property type="entry name" value="SENSOR HISTIDINE KINASE"/>
    <property type="match status" value="1"/>
</dbReference>
<feature type="transmembrane region" description="Helical" evidence="4">
    <location>
        <begin position="336"/>
        <end position="355"/>
    </location>
</feature>
<organism evidence="7 8">
    <name type="scientific">Ulvibacter antarcticus</name>
    <dbReference type="NCBI Taxonomy" id="442714"/>
    <lineage>
        <taxon>Bacteria</taxon>
        <taxon>Pseudomonadati</taxon>
        <taxon>Bacteroidota</taxon>
        <taxon>Flavobacteriia</taxon>
        <taxon>Flavobacteriales</taxon>
        <taxon>Flavobacteriaceae</taxon>
        <taxon>Ulvibacter</taxon>
    </lineage>
</organism>
<proteinExistence type="predicted"/>
<dbReference type="GO" id="GO:0000155">
    <property type="term" value="F:phosphorelay sensor kinase activity"/>
    <property type="evidence" value="ECO:0007669"/>
    <property type="project" value="InterPro"/>
</dbReference>
<dbReference type="EMBL" id="REFC01000015">
    <property type="protein sequence ID" value="RMA57298.1"/>
    <property type="molecule type" value="Genomic_DNA"/>
</dbReference>
<feature type="transmembrane region" description="Helical" evidence="4">
    <location>
        <begin position="197"/>
        <end position="220"/>
    </location>
</feature>
<evidence type="ECO:0000256" key="1">
    <source>
        <dbReference type="ARBA" id="ARBA00000085"/>
    </source>
</evidence>
<dbReference type="SMART" id="SM00387">
    <property type="entry name" value="HATPase_c"/>
    <property type="match status" value="1"/>
</dbReference>
<feature type="transmembrane region" description="Helical" evidence="4">
    <location>
        <begin position="283"/>
        <end position="302"/>
    </location>
</feature>
<dbReference type="PROSITE" id="PS50109">
    <property type="entry name" value="HIS_KIN"/>
    <property type="match status" value="1"/>
</dbReference>
<protein>
    <recommendedName>
        <fullName evidence="2">histidine kinase</fullName>
        <ecNumber evidence="2">2.7.13.3</ecNumber>
    </recommendedName>
</protein>
<dbReference type="InterPro" id="IPR003661">
    <property type="entry name" value="HisK_dim/P_dom"/>
</dbReference>